<name>A0ABY9JXG7_9BACI</name>
<gene>
    <name evidence="1" type="ORF">LC087_16885</name>
</gene>
<dbReference type="RefSeq" id="WP_226543230.1">
    <property type="nucleotide sequence ID" value="NZ_CP129013.1"/>
</dbReference>
<accession>A0ABY9JXG7</accession>
<keyword evidence="2" id="KW-1185">Reference proteome</keyword>
<dbReference type="EMBL" id="CP129013">
    <property type="protein sequence ID" value="WLR42361.1"/>
    <property type="molecule type" value="Genomic_DNA"/>
</dbReference>
<evidence type="ECO:0000313" key="2">
    <source>
        <dbReference type="Proteomes" id="UP001197974"/>
    </source>
</evidence>
<proteinExistence type="predicted"/>
<organism evidence="1 2">
    <name type="scientific">Bacillus carboniphilus</name>
    <dbReference type="NCBI Taxonomy" id="86663"/>
    <lineage>
        <taxon>Bacteria</taxon>
        <taxon>Bacillati</taxon>
        <taxon>Bacillota</taxon>
        <taxon>Bacilli</taxon>
        <taxon>Bacillales</taxon>
        <taxon>Bacillaceae</taxon>
        <taxon>Bacillus</taxon>
    </lineage>
</organism>
<protein>
    <submittedName>
        <fullName evidence="1">Uncharacterized protein</fullName>
    </submittedName>
</protein>
<reference evidence="1 2" key="1">
    <citation type="submission" date="2023-06" db="EMBL/GenBank/DDBJ databases">
        <title>Five Gram-positive bacteria isolated from mangrove sediments in Shenzhen, Guangdong, China.</title>
        <authorList>
            <person name="Yu S."/>
            <person name="Zheng W."/>
            <person name="Huang Y."/>
        </authorList>
    </citation>
    <scope>NUCLEOTIDE SEQUENCE [LARGE SCALE GENOMIC DNA]</scope>
    <source>
        <strain evidence="1 2">SaN35-3</strain>
    </source>
</reference>
<sequence>MKVRVDTPDVKFPIRIKVPYLFLKLMTSKAILKRILKKSGYSEMIDQIDSKMINEVFNVLKEYKGTELVNVSAKDGTKVKITL</sequence>
<evidence type="ECO:0000313" key="1">
    <source>
        <dbReference type="EMBL" id="WLR42361.1"/>
    </source>
</evidence>
<dbReference type="Proteomes" id="UP001197974">
    <property type="component" value="Chromosome"/>
</dbReference>